<feature type="domain" description="DUF6671" evidence="1">
    <location>
        <begin position="67"/>
        <end position="286"/>
    </location>
</feature>
<evidence type="ECO:0000313" key="3">
    <source>
        <dbReference type="Proteomes" id="UP000753908"/>
    </source>
</evidence>
<dbReference type="EMBL" id="JAHHIF010000005">
    <property type="protein sequence ID" value="MBW4543898.1"/>
    <property type="molecule type" value="Genomic_DNA"/>
</dbReference>
<evidence type="ECO:0000259" key="1">
    <source>
        <dbReference type="Pfam" id="PF20376"/>
    </source>
</evidence>
<comment type="caution">
    <text evidence="2">The sequence shown here is derived from an EMBL/GenBank/DDBJ whole genome shotgun (WGS) entry which is preliminary data.</text>
</comment>
<dbReference type="Pfam" id="PF20376">
    <property type="entry name" value="DUF6671"/>
    <property type="match status" value="1"/>
</dbReference>
<organism evidence="2 3">
    <name type="scientific">Symplocastrum torsivum CPER-KK1</name>
    <dbReference type="NCBI Taxonomy" id="450513"/>
    <lineage>
        <taxon>Bacteria</taxon>
        <taxon>Bacillati</taxon>
        <taxon>Cyanobacteriota</taxon>
        <taxon>Cyanophyceae</taxon>
        <taxon>Oscillatoriophycideae</taxon>
        <taxon>Oscillatoriales</taxon>
        <taxon>Microcoleaceae</taxon>
        <taxon>Symplocastrum</taxon>
    </lineage>
</organism>
<dbReference type="AlphaFoldDB" id="A0A951U856"/>
<proteinExistence type="predicted"/>
<gene>
    <name evidence="2" type="ORF">KME25_05575</name>
</gene>
<reference evidence="2" key="1">
    <citation type="submission" date="2021-05" db="EMBL/GenBank/DDBJ databases">
        <authorList>
            <person name="Pietrasiak N."/>
            <person name="Ward R."/>
            <person name="Stajich J.E."/>
            <person name="Kurbessoian T."/>
        </authorList>
    </citation>
    <scope>NUCLEOTIDE SEQUENCE</scope>
    <source>
        <strain evidence="2">CPER-KK1</strain>
    </source>
</reference>
<protein>
    <recommendedName>
        <fullName evidence="1">DUF6671 domain-containing protein</fullName>
    </recommendedName>
</protein>
<evidence type="ECO:0000313" key="2">
    <source>
        <dbReference type="EMBL" id="MBW4543898.1"/>
    </source>
</evidence>
<sequence>MTKHSLFGDRVGVLATMHQKERVIAPLLERELGIKVVVPENFDTDTFGTFTREIKRTGDQLQAAKLKAQKALELTGETLAFASEGTFAPHPAFPYISRNREIVVLIDTINEIEIVGQEFSTDTNFSHKTIQTIEEVFEFAQKVGFPEHGLVVMEPSDEGKQEIIKGIITEKQLIEAVELILAQSRNGKVQIETDMRALYNPTRMKNIEKATRDLIQKIKQICPKCSCPGFDVVQRKKGLPCEWCNLPSSMTLLEIYQCKKCSFNQEILFPDGIEKADPAQCMYCNP</sequence>
<reference evidence="2" key="2">
    <citation type="journal article" date="2022" name="Microbiol. Resour. Announc.">
        <title>Metagenome Sequencing to Explore Phylogenomics of Terrestrial Cyanobacteria.</title>
        <authorList>
            <person name="Ward R.D."/>
            <person name="Stajich J.E."/>
            <person name="Johansen J.R."/>
            <person name="Huntemann M."/>
            <person name="Clum A."/>
            <person name="Foster B."/>
            <person name="Foster B."/>
            <person name="Roux S."/>
            <person name="Palaniappan K."/>
            <person name="Varghese N."/>
            <person name="Mukherjee S."/>
            <person name="Reddy T.B.K."/>
            <person name="Daum C."/>
            <person name="Copeland A."/>
            <person name="Chen I.A."/>
            <person name="Ivanova N.N."/>
            <person name="Kyrpides N.C."/>
            <person name="Shapiro N."/>
            <person name="Eloe-Fadrosh E.A."/>
            <person name="Pietrasiak N."/>
        </authorList>
    </citation>
    <scope>NUCLEOTIDE SEQUENCE</scope>
    <source>
        <strain evidence="2">CPER-KK1</strain>
    </source>
</reference>
<name>A0A951U856_9CYAN</name>
<dbReference type="Proteomes" id="UP000753908">
    <property type="component" value="Unassembled WGS sequence"/>
</dbReference>
<accession>A0A951U856</accession>
<dbReference type="InterPro" id="IPR046612">
    <property type="entry name" value="DUF6671"/>
</dbReference>